<dbReference type="Proteomes" id="UP000503440">
    <property type="component" value="Plasmid pB18-3"/>
</dbReference>
<sequence length="243" mass="28774">MRGHNPNIETLMMGIHRLYAHYFKEFKTPPNFRHNKHLEGFNDKENKWKYPIDLIAENFAMLINIFCMNMMCEYYTDKENFAIESLFQDSLNAIRKHLITLFNTPTHRVEVDRSRKMIDQPVVDLYMVNMAFNRPAKLDDFELITGNKITRESLIKYMKINMERTSINSDSYYFDFNLDKQAIHYFDTLTDLMNKLNQIEAMYLKLKQLSQIQSPDDENIASTLFHLYLKKPANSTVLAISQG</sequence>
<name>A0A6C0Y757_9GAMM</name>
<gene>
    <name evidence="1" type="ORF">FSC09_17145</name>
</gene>
<keyword evidence="1" id="KW-0614">Plasmid</keyword>
<evidence type="ECO:0000313" key="2">
    <source>
        <dbReference type="Proteomes" id="UP000503440"/>
    </source>
</evidence>
<organism evidence="1 2">
    <name type="scientific">Acinetobacter indicus</name>
    <dbReference type="NCBI Taxonomy" id="756892"/>
    <lineage>
        <taxon>Bacteria</taxon>
        <taxon>Pseudomonadati</taxon>
        <taxon>Pseudomonadota</taxon>
        <taxon>Gammaproteobacteria</taxon>
        <taxon>Moraxellales</taxon>
        <taxon>Moraxellaceae</taxon>
        <taxon>Acinetobacter</taxon>
    </lineage>
</organism>
<proteinExistence type="predicted"/>
<reference evidence="1 2" key="1">
    <citation type="submission" date="2019-09" db="EMBL/GenBank/DDBJ databases">
        <title>Non-baumannii Acinetobacter spp. carrying blaNDM-1 isolated in China.</title>
        <authorList>
            <person name="Cui C."/>
            <person name="Chen C."/>
            <person name="Sun J."/>
            <person name="Liu Y."/>
        </authorList>
    </citation>
    <scope>NUCLEOTIDE SEQUENCE [LARGE SCALE GENOMIC DNA]</scope>
    <source>
        <strain evidence="1 2">B18</strain>
        <plasmid evidence="2">pb18-3</plasmid>
    </source>
</reference>
<accession>A0A6C0Y757</accession>
<dbReference type="EMBL" id="CP044458">
    <property type="protein sequence ID" value="QIC72084.1"/>
    <property type="molecule type" value="Genomic_DNA"/>
</dbReference>
<dbReference type="AlphaFoldDB" id="A0A6C0Y757"/>
<geneLocation type="plasmid" evidence="2">
    <name>pb18-3</name>
</geneLocation>
<protein>
    <submittedName>
        <fullName evidence="1">Uncharacterized protein</fullName>
    </submittedName>
</protein>
<evidence type="ECO:0000313" key="1">
    <source>
        <dbReference type="EMBL" id="QIC72084.1"/>
    </source>
</evidence>